<feature type="non-terminal residue" evidence="1">
    <location>
        <position position="52"/>
    </location>
</feature>
<protein>
    <submittedName>
        <fullName evidence="1">Uncharacterized protein</fullName>
    </submittedName>
</protein>
<accession>A0A6S6SDZ6</accession>
<dbReference type="EMBL" id="CACVAP010000102">
    <property type="protein sequence ID" value="CAA6822185.1"/>
    <property type="molecule type" value="Genomic_DNA"/>
</dbReference>
<gene>
    <name evidence="1" type="ORF">HELGO_WM30059</name>
    <name evidence="2" type="ORF">HELGO_WM9231</name>
</gene>
<proteinExistence type="predicted"/>
<dbReference type="EMBL" id="CACVAZ010000017">
    <property type="protein sequence ID" value="CAA6804416.1"/>
    <property type="molecule type" value="Genomic_DNA"/>
</dbReference>
<sequence>MYTVQMEKECACFKKSEYKNNMSFETQKDAYNYAQIVTEFMNEEFCNQHIFS</sequence>
<name>A0A6S6SDZ6_9BACT</name>
<organism evidence="1">
    <name type="scientific">uncultured Sulfurovum sp</name>
    <dbReference type="NCBI Taxonomy" id="269237"/>
    <lineage>
        <taxon>Bacteria</taxon>
        <taxon>Pseudomonadati</taxon>
        <taxon>Campylobacterota</taxon>
        <taxon>Epsilonproteobacteria</taxon>
        <taxon>Campylobacterales</taxon>
        <taxon>Sulfurovaceae</taxon>
        <taxon>Sulfurovum</taxon>
        <taxon>environmental samples</taxon>
    </lineage>
</organism>
<evidence type="ECO:0000313" key="1">
    <source>
        <dbReference type="EMBL" id="CAA6804416.1"/>
    </source>
</evidence>
<dbReference type="AlphaFoldDB" id="A0A6S6SDZ6"/>
<evidence type="ECO:0000313" key="2">
    <source>
        <dbReference type="EMBL" id="CAA6822185.1"/>
    </source>
</evidence>
<reference evidence="1" key="1">
    <citation type="submission" date="2020-01" db="EMBL/GenBank/DDBJ databases">
        <authorList>
            <person name="Meier V. D."/>
            <person name="Meier V D."/>
        </authorList>
    </citation>
    <scope>NUCLEOTIDE SEQUENCE</scope>
    <source>
        <strain evidence="1">HLG_WM_MAG_02</strain>
        <strain evidence="2">HLG_WM_MAG_06</strain>
    </source>
</reference>